<organism evidence="13 14">
    <name type="scientific">Thalassomonas viridans</name>
    <dbReference type="NCBI Taxonomy" id="137584"/>
    <lineage>
        <taxon>Bacteria</taxon>
        <taxon>Pseudomonadati</taxon>
        <taxon>Pseudomonadota</taxon>
        <taxon>Gammaproteobacteria</taxon>
        <taxon>Alteromonadales</taxon>
        <taxon>Colwelliaceae</taxon>
        <taxon>Thalassomonas</taxon>
    </lineage>
</organism>
<dbReference type="PROSITE" id="PS52016">
    <property type="entry name" value="TONB_DEPENDENT_REC_3"/>
    <property type="match status" value="1"/>
</dbReference>
<protein>
    <submittedName>
        <fullName evidence="13">TonB-dependent receptor</fullName>
    </submittedName>
</protein>
<evidence type="ECO:0000256" key="4">
    <source>
        <dbReference type="ARBA" id="ARBA00022692"/>
    </source>
</evidence>
<dbReference type="InterPro" id="IPR036942">
    <property type="entry name" value="Beta-barrel_TonB_sf"/>
</dbReference>
<feature type="domain" description="TonB-dependent receptor-like beta-barrel" evidence="11">
    <location>
        <begin position="406"/>
        <end position="921"/>
    </location>
</feature>
<reference evidence="13 14" key="1">
    <citation type="journal article" date="2015" name="Genome Announc.">
        <title>Draft Genome Sequences of Marine Isolates of Thalassomonas viridans and Thalassomonas actiniarum.</title>
        <authorList>
            <person name="Olonade I."/>
            <person name="van Zyl L.J."/>
            <person name="Trindade M."/>
        </authorList>
    </citation>
    <scope>NUCLEOTIDE SEQUENCE [LARGE SCALE GENOMIC DNA]</scope>
    <source>
        <strain evidence="13 14">XOM25</strain>
    </source>
</reference>
<evidence type="ECO:0000256" key="8">
    <source>
        <dbReference type="PROSITE-ProRule" id="PRU01360"/>
    </source>
</evidence>
<evidence type="ECO:0000313" key="14">
    <source>
        <dbReference type="Proteomes" id="UP000032352"/>
    </source>
</evidence>
<dbReference type="InterPro" id="IPR039426">
    <property type="entry name" value="TonB-dep_rcpt-like"/>
</dbReference>
<dbReference type="InterPro" id="IPR037066">
    <property type="entry name" value="Plug_dom_sf"/>
</dbReference>
<dbReference type="Proteomes" id="UP000032352">
    <property type="component" value="Chromosome"/>
</dbReference>
<keyword evidence="5 9" id="KW-0798">TonB box</keyword>
<dbReference type="AlphaFoldDB" id="A0AAE9YYJ9"/>
<dbReference type="SUPFAM" id="SSF56935">
    <property type="entry name" value="Porins"/>
    <property type="match status" value="1"/>
</dbReference>
<evidence type="ECO:0000256" key="1">
    <source>
        <dbReference type="ARBA" id="ARBA00004571"/>
    </source>
</evidence>
<evidence type="ECO:0000256" key="6">
    <source>
        <dbReference type="ARBA" id="ARBA00023136"/>
    </source>
</evidence>
<evidence type="ECO:0000259" key="12">
    <source>
        <dbReference type="Pfam" id="PF07715"/>
    </source>
</evidence>
<comment type="similarity">
    <text evidence="8 9">Belongs to the TonB-dependent receptor family.</text>
</comment>
<evidence type="ECO:0000256" key="2">
    <source>
        <dbReference type="ARBA" id="ARBA00022448"/>
    </source>
</evidence>
<comment type="subcellular location">
    <subcellularLocation>
        <location evidence="1 8">Cell outer membrane</location>
        <topology evidence="1 8">Multi-pass membrane protein</topology>
    </subcellularLocation>
</comment>
<evidence type="ECO:0000256" key="7">
    <source>
        <dbReference type="ARBA" id="ARBA00023237"/>
    </source>
</evidence>
<evidence type="ECO:0000259" key="11">
    <source>
        <dbReference type="Pfam" id="PF00593"/>
    </source>
</evidence>
<keyword evidence="4 8" id="KW-0812">Transmembrane</keyword>
<feature type="chain" id="PRO_5042232760" evidence="10">
    <location>
        <begin position="30"/>
        <end position="963"/>
    </location>
</feature>
<dbReference type="PANTHER" id="PTHR47234">
    <property type="match status" value="1"/>
</dbReference>
<name>A0AAE9YYJ9_9GAMM</name>
<accession>A0AAE9YYJ9</accession>
<keyword evidence="3 8" id="KW-1134">Transmembrane beta strand</keyword>
<dbReference type="Pfam" id="PF07715">
    <property type="entry name" value="Plug"/>
    <property type="match status" value="1"/>
</dbReference>
<dbReference type="Gene3D" id="2.170.130.10">
    <property type="entry name" value="TonB-dependent receptor, plug domain"/>
    <property type="match status" value="1"/>
</dbReference>
<dbReference type="InterPro" id="IPR012910">
    <property type="entry name" value="Plug_dom"/>
</dbReference>
<dbReference type="RefSeq" id="WP_044837352.1">
    <property type="nucleotide sequence ID" value="NZ_CP059733.1"/>
</dbReference>
<dbReference type="Pfam" id="PF00593">
    <property type="entry name" value="TonB_dep_Rec_b-barrel"/>
    <property type="match status" value="1"/>
</dbReference>
<keyword evidence="14" id="KW-1185">Reference proteome</keyword>
<gene>
    <name evidence="13" type="ORF">SG34_018530</name>
</gene>
<dbReference type="KEGG" id="tvd:SG34_018530"/>
<dbReference type="GO" id="GO:0009279">
    <property type="term" value="C:cell outer membrane"/>
    <property type="evidence" value="ECO:0007669"/>
    <property type="project" value="UniProtKB-SubCell"/>
</dbReference>
<evidence type="ECO:0000256" key="9">
    <source>
        <dbReference type="RuleBase" id="RU003357"/>
    </source>
</evidence>
<evidence type="ECO:0000313" key="13">
    <source>
        <dbReference type="EMBL" id="WDE03385.1"/>
    </source>
</evidence>
<feature type="domain" description="TonB-dependent receptor plug" evidence="12">
    <location>
        <begin position="56"/>
        <end position="172"/>
    </location>
</feature>
<keyword evidence="6 8" id="KW-0472">Membrane</keyword>
<keyword evidence="10" id="KW-0732">Signal</keyword>
<dbReference type="Gene3D" id="2.40.170.20">
    <property type="entry name" value="TonB-dependent receptor, beta-barrel domain"/>
    <property type="match status" value="1"/>
</dbReference>
<keyword evidence="13" id="KW-0675">Receptor</keyword>
<dbReference type="InterPro" id="IPR000531">
    <property type="entry name" value="Beta-barrel_TonB"/>
</dbReference>
<dbReference type="PANTHER" id="PTHR47234:SF1">
    <property type="entry name" value="TONB-DEPENDENT RECEPTOR"/>
    <property type="match status" value="1"/>
</dbReference>
<evidence type="ECO:0000256" key="5">
    <source>
        <dbReference type="ARBA" id="ARBA00023077"/>
    </source>
</evidence>
<evidence type="ECO:0000256" key="10">
    <source>
        <dbReference type="SAM" id="SignalP"/>
    </source>
</evidence>
<dbReference type="EMBL" id="CP059733">
    <property type="protein sequence ID" value="WDE03385.1"/>
    <property type="molecule type" value="Genomic_DNA"/>
</dbReference>
<evidence type="ECO:0000256" key="3">
    <source>
        <dbReference type="ARBA" id="ARBA00022452"/>
    </source>
</evidence>
<reference evidence="13 14" key="2">
    <citation type="journal article" date="2022" name="Mar. Drugs">
        <title>Bioassay-Guided Fractionation Leads to the Detection of Cholic Acid Generated by the Rare Thalassomonas sp.</title>
        <authorList>
            <person name="Pheiffer F."/>
            <person name="Schneider Y.K."/>
            <person name="Hansen E.H."/>
            <person name="Andersen J.H."/>
            <person name="Isaksson J."/>
            <person name="Busche T."/>
            <person name="R C."/>
            <person name="Kalinowski J."/>
            <person name="Zyl L.V."/>
            <person name="Trindade M."/>
        </authorList>
    </citation>
    <scope>NUCLEOTIDE SEQUENCE [LARGE SCALE GENOMIC DNA]</scope>
    <source>
        <strain evidence="13 14">XOM25</strain>
    </source>
</reference>
<keyword evidence="2 8" id="KW-0813">Transport</keyword>
<sequence length="963" mass="107263">MLENSKLSQAVKLALVASAVSFTTTSAVAADEATADGEVIEKIQVTGSRIKRNNFEGPAPITVLTADDISAKGFTNMYEAIQNLTAGTGSNQGQAITNSFTPNAETVNLRGLGANRTLVLLNGQRVANYPRAFNSQNNVFNLATIPAAAVERIEIITGGNSAIYGSDAVAGVMNIITKKNVEDITVTVHHNTSHEGGGDNSKLSIVGGLSKDNFSWTYAVEYSDQDMLKGSERDWLDDYNDGPATETEPEYQTVHSRSVMSAYWAPGFTYQHPDEFGENLCDQWEDYELAERPSRGFYCGRDTTGDSSYINERENLSVYSNFSWEFSENHALTADVLYWTSDAANQGGYGPFWSTSNVPDGSNYSGQWIWDQDNNRNQYFQRTFTPEEVGDSKGHFEDDMLYLSVGLNGVIFEDYDYSVTLSHSKADNKEYEWLVAADKARDYFLGPAYDDDGNVLPEGQNGVNYSPNYDRFWSPLTEEGRAAIMEQNDSTADSSVSTLSASISGSAFELPAGDVGFAVTAEYSTEEYEINVNPRTLDPTKGWGNGLTGTEGDGERDRYGIAVELEVPITEQVTANIAGRYDYYNDKTDVDGAFTYQLGLQYRPTDDLLVRGSYATSFRAPDIHQVNAGPSGAFNTITDYYLEAKCLQFINGQDTGFGADGLTAMDNLCDPDLPGKLKESQSVESTRTGNTKLKEETGYSATVGFSWDVTEDLNWTMDYYKIQIKDQVESWNVNSYFQDESNCRQGINTDGIDCDFILSRVERYDASETNVGLTVKDFQTTYVNQALNEQAGIDMELTYTYDAGNWGEFTANLKYTHVLEVVNQEFPGEPVDNDYRDDFENDGLRSKLDNTFSWKKDDWRVTLTQMRYGSTWNAEDPDPTRNVNEERRMMANRLAPWLIYNIGVNYDINDNHSVRLGVNNIRDSKPRNDGTFDGGAPWYDDNVYPVTIGVMGRTFAFDYVGKF</sequence>
<proteinExistence type="inferred from homology"/>
<feature type="signal peptide" evidence="10">
    <location>
        <begin position="1"/>
        <end position="29"/>
    </location>
</feature>
<keyword evidence="7 8" id="KW-0998">Cell outer membrane</keyword>